<organism evidence="1 2">
    <name type="scientific">Mucilaginibacter xinganensis</name>
    <dbReference type="NCBI Taxonomy" id="1234841"/>
    <lineage>
        <taxon>Bacteria</taxon>
        <taxon>Pseudomonadati</taxon>
        <taxon>Bacteroidota</taxon>
        <taxon>Sphingobacteriia</taxon>
        <taxon>Sphingobacteriales</taxon>
        <taxon>Sphingobacteriaceae</taxon>
        <taxon>Mucilaginibacter</taxon>
    </lineage>
</organism>
<evidence type="ECO:0000313" key="2">
    <source>
        <dbReference type="Proteomes" id="UP000215002"/>
    </source>
</evidence>
<reference evidence="1 2" key="1">
    <citation type="submission" date="2017-08" db="EMBL/GenBank/DDBJ databases">
        <title>Complete genome sequence of Mucilaginibacter sp. strain BJC16-A31.</title>
        <authorList>
            <consortium name="Henan University of Science and Technology"/>
            <person name="You X."/>
        </authorList>
    </citation>
    <scope>NUCLEOTIDE SEQUENCE [LARGE SCALE GENOMIC DNA]</scope>
    <source>
        <strain evidence="1 2">BJC16-A31</strain>
    </source>
</reference>
<keyword evidence="2" id="KW-1185">Reference proteome</keyword>
<protein>
    <submittedName>
        <fullName evidence="1">Uncharacterized protein</fullName>
    </submittedName>
</protein>
<dbReference type="EMBL" id="CP022743">
    <property type="protein sequence ID" value="ASU33167.1"/>
    <property type="molecule type" value="Genomic_DNA"/>
</dbReference>
<gene>
    <name evidence="1" type="ORF">MuYL_1269</name>
</gene>
<proteinExistence type="predicted"/>
<accession>A0A223NTI6</accession>
<evidence type="ECO:0000313" key="1">
    <source>
        <dbReference type="EMBL" id="ASU33167.1"/>
    </source>
</evidence>
<dbReference type="Proteomes" id="UP000215002">
    <property type="component" value="Chromosome"/>
</dbReference>
<dbReference type="KEGG" id="muc:MuYL_1269"/>
<name>A0A223NTI6_9SPHI</name>
<sequence length="37" mass="4359">MDAFLNVFLAERRLLGDNPVFLICLEIRGRNNIKYSF</sequence>
<dbReference type="AlphaFoldDB" id="A0A223NTI6"/>